<feature type="binding site" evidence="5">
    <location>
        <position position="170"/>
    </location>
    <ligand>
        <name>Fe cation</name>
        <dbReference type="ChEBI" id="CHEBI:24875"/>
    </ligand>
</feature>
<proteinExistence type="inferred from homology"/>
<gene>
    <name evidence="5" type="primary">def</name>
    <name evidence="6" type="ORF">SCE1572_51270</name>
</gene>
<comment type="catalytic activity">
    <reaction evidence="5">
        <text>N-terminal N-formyl-L-methionyl-[peptide] + H2O = N-terminal L-methionyl-[peptide] + formate</text>
        <dbReference type="Rhea" id="RHEA:24420"/>
        <dbReference type="Rhea" id="RHEA-COMP:10639"/>
        <dbReference type="Rhea" id="RHEA-COMP:10640"/>
        <dbReference type="ChEBI" id="CHEBI:15377"/>
        <dbReference type="ChEBI" id="CHEBI:15740"/>
        <dbReference type="ChEBI" id="CHEBI:49298"/>
        <dbReference type="ChEBI" id="CHEBI:64731"/>
        <dbReference type="EC" id="3.5.1.88"/>
    </reaction>
</comment>
<dbReference type="SUPFAM" id="SSF56420">
    <property type="entry name" value="Peptide deformylase"/>
    <property type="match status" value="1"/>
</dbReference>
<evidence type="ECO:0000313" key="6">
    <source>
        <dbReference type="EMBL" id="AGP42160.1"/>
    </source>
</evidence>
<dbReference type="FunFam" id="3.90.45.10:FF:000003">
    <property type="entry name" value="Peptide deformylase"/>
    <property type="match status" value="1"/>
</dbReference>
<protein>
    <recommendedName>
        <fullName evidence="5">Peptide deformylase</fullName>
        <shortName evidence="5">PDF</shortName>
        <ecNumber evidence="5">3.5.1.88</ecNumber>
    </recommendedName>
    <alternativeName>
        <fullName evidence="5">Polypeptide deformylase</fullName>
    </alternativeName>
</protein>
<dbReference type="PANTHER" id="PTHR10458:SF22">
    <property type="entry name" value="PEPTIDE DEFORMYLASE"/>
    <property type="match status" value="1"/>
</dbReference>
<dbReference type="GO" id="GO:0042586">
    <property type="term" value="F:peptide deformylase activity"/>
    <property type="evidence" value="ECO:0007669"/>
    <property type="project" value="UniProtKB-UniRule"/>
</dbReference>
<dbReference type="AlphaFoldDB" id="S4YCM6"/>
<dbReference type="PANTHER" id="PTHR10458">
    <property type="entry name" value="PEPTIDE DEFORMYLASE"/>
    <property type="match status" value="1"/>
</dbReference>
<feature type="active site" evidence="5">
    <location>
        <position position="171"/>
    </location>
</feature>
<dbReference type="HAMAP" id="MF_00163">
    <property type="entry name" value="Pep_deformylase"/>
    <property type="match status" value="1"/>
</dbReference>
<dbReference type="PRINTS" id="PR01576">
    <property type="entry name" value="PDEFORMYLASE"/>
</dbReference>
<comment type="cofactor">
    <cofactor evidence="5">
        <name>Fe(2+)</name>
        <dbReference type="ChEBI" id="CHEBI:29033"/>
    </cofactor>
    <text evidence="5">Binds 1 Fe(2+) ion.</text>
</comment>
<evidence type="ECO:0000256" key="5">
    <source>
        <dbReference type="HAMAP-Rule" id="MF_00163"/>
    </source>
</evidence>
<keyword evidence="5" id="KW-0408">Iron</keyword>
<comment type="similarity">
    <text evidence="1 5">Belongs to the polypeptide deformylase family.</text>
</comment>
<dbReference type="GO" id="GO:0046872">
    <property type="term" value="F:metal ion binding"/>
    <property type="evidence" value="ECO:0007669"/>
    <property type="project" value="UniProtKB-KW"/>
</dbReference>
<dbReference type="GO" id="GO:0006412">
    <property type="term" value="P:translation"/>
    <property type="evidence" value="ECO:0007669"/>
    <property type="project" value="UniProtKB-UniRule"/>
</dbReference>
<reference evidence="6 7" key="1">
    <citation type="journal article" date="2013" name="Sci. Rep.">
        <title>Extraordinary expansion of a Sorangium cellulosum genome from an alkaline milieu.</title>
        <authorList>
            <person name="Han K."/>
            <person name="Li Z.F."/>
            <person name="Peng R."/>
            <person name="Zhu L.P."/>
            <person name="Zhou T."/>
            <person name="Wang L.G."/>
            <person name="Li S.G."/>
            <person name="Zhang X.B."/>
            <person name="Hu W."/>
            <person name="Wu Z.H."/>
            <person name="Qin N."/>
            <person name="Li Y.Z."/>
        </authorList>
    </citation>
    <scope>NUCLEOTIDE SEQUENCE [LARGE SCALE GENOMIC DNA]</scope>
    <source>
        <strain evidence="6 7">So0157-2</strain>
    </source>
</reference>
<dbReference type="NCBIfam" id="NF001159">
    <property type="entry name" value="PRK00150.1-3"/>
    <property type="match status" value="1"/>
</dbReference>
<dbReference type="NCBIfam" id="TIGR00079">
    <property type="entry name" value="pept_deformyl"/>
    <property type="match status" value="1"/>
</dbReference>
<dbReference type="InterPro" id="IPR023635">
    <property type="entry name" value="Peptide_deformylase"/>
</dbReference>
<evidence type="ECO:0000256" key="4">
    <source>
        <dbReference type="ARBA" id="ARBA00022917"/>
    </source>
</evidence>
<keyword evidence="3 5" id="KW-0378">Hydrolase</keyword>
<feature type="binding site" evidence="5">
    <location>
        <position position="128"/>
    </location>
    <ligand>
        <name>Fe cation</name>
        <dbReference type="ChEBI" id="CHEBI:24875"/>
    </ligand>
</feature>
<dbReference type="PATRIC" id="fig|1254432.3.peg.11553"/>
<keyword evidence="2 5" id="KW-0479">Metal-binding</keyword>
<dbReference type="HOGENOM" id="CLU_061901_5_2_7"/>
<feature type="binding site" evidence="5">
    <location>
        <position position="174"/>
    </location>
    <ligand>
        <name>Fe cation</name>
        <dbReference type="ChEBI" id="CHEBI:24875"/>
    </ligand>
</feature>
<evidence type="ECO:0000256" key="1">
    <source>
        <dbReference type="ARBA" id="ARBA00010759"/>
    </source>
</evidence>
<evidence type="ECO:0000313" key="7">
    <source>
        <dbReference type="Proteomes" id="UP000014803"/>
    </source>
</evidence>
<dbReference type="PIRSF" id="PIRSF004749">
    <property type="entry name" value="Pep_def"/>
    <property type="match status" value="1"/>
</dbReference>
<dbReference type="EC" id="3.5.1.88" evidence="5"/>
<comment type="function">
    <text evidence="5">Removes the formyl group from the N-terminal Met of newly synthesized proteins. Requires at least a dipeptide for an efficient rate of reaction. N-terminal L-methionine is a prerequisite for activity but the enzyme has broad specificity at other positions.</text>
</comment>
<keyword evidence="4 5" id="KW-0648">Protein biosynthesis</keyword>
<dbReference type="Proteomes" id="UP000014803">
    <property type="component" value="Chromosome"/>
</dbReference>
<accession>S4YCM6</accession>
<evidence type="ECO:0000256" key="3">
    <source>
        <dbReference type="ARBA" id="ARBA00022801"/>
    </source>
</evidence>
<organism evidence="6 7">
    <name type="scientific">Sorangium cellulosum So0157-2</name>
    <dbReference type="NCBI Taxonomy" id="1254432"/>
    <lineage>
        <taxon>Bacteria</taxon>
        <taxon>Pseudomonadati</taxon>
        <taxon>Myxococcota</taxon>
        <taxon>Polyangia</taxon>
        <taxon>Polyangiales</taxon>
        <taxon>Polyangiaceae</taxon>
        <taxon>Sorangium</taxon>
    </lineage>
</organism>
<dbReference type="KEGG" id="scu:SCE1572_51270"/>
<dbReference type="eggNOG" id="COG0242">
    <property type="taxonomic scope" value="Bacteria"/>
</dbReference>
<dbReference type="Gene3D" id="3.90.45.10">
    <property type="entry name" value="Peptide deformylase"/>
    <property type="match status" value="1"/>
</dbReference>
<dbReference type="STRING" id="1254432.SCE1572_51270"/>
<sequence>MAARVVDDRVAPRDGGGGARVWYDRRVTLLKIAHIGNPVLRQRAREVTPEELSSPAMQAFIDDLVETMRDANGAGIAAPQVHAPLRIFAVEVQDNPRYPYKPNIPLTIVVNPVIEPLTQETFENYEGCLSVPNLRGVVERATEIRLTGLDRDGKPIDRVVRGLSAGTFQHEKDHVDGVLFVDRVKDPRTLCTWAEFDRYHKQPFVERIVPFIQRMGG</sequence>
<dbReference type="EMBL" id="CP003969">
    <property type="protein sequence ID" value="AGP42160.1"/>
    <property type="molecule type" value="Genomic_DNA"/>
</dbReference>
<dbReference type="CDD" id="cd00487">
    <property type="entry name" value="Pep_deformylase"/>
    <property type="match status" value="1"/>
</dbReference>
<evidence type="ECO:0000256" key="2">
    <source>
        <dbReference type="ARBA" id="ARBA00022723"/>
    </source>
</evidence>
<dbReference type="InterPro" id="IPR036821">
    <property type="entry name" value="Peptide_deformylase_sf"/>
</dbReference>
<name>S4YCM6_SORCE</name>
<dbReference type="Pfam" id="PF01327">
    <property type="entry name" value="Pep_deformylase"/>
    <property type="match status" value="1"/>
</dbReference>